<keyword evidence="5" id="KW-0862">Zinc</keyword>
<reference evidence="7" key="1">
    <citation type="journal article" date="2019" name="Int. J. Syst. Evol. Microbiol.">
        <title>The Global Catalogue of Microorganisms (GCM) 10K type strain sequencing project: providing services to taxonomists for standard genome sequencing and annotation.</title>
        <authorList>
            <consortium name="The Broad Institute Genomics Platform"/>
            <consortium name="The Broad Institute Genome Sequencing Center for Infectious Disease"/>
            <person name="Wu L."/>
            <person name="Ma J."/>
        </authorList>
    </citation>
    <scope>NUCLEOTIDE SEQUENCE [LARGE SCALE GENOMIC DNA]</scope>
    <source>
        <strain evidence="7">NBRC 108894</strain>
    </source>
</reference>
<dbReference type="Gene3D" id="1.10.150.900">
    <property type="match status" value="1"/>
</dbReference>
<dbReference type="PANTHER" id="PTHR45962:SF1">
    <property type="entry name" value="N-FATTY-ACYL-AMINO ACID SYNTHASE_HYDROLASE PM20D1"/>
    <property type="match status" value="1"/>
</dbReference>
<keyword evidence="2" id="KW-0645">Protease</keyword>
<keyword evidence="4" id="KW-0378">Hydrolase</keyword>
<evidence type="ECO:0008006" key="8">
    <source>
        <dbReference type="Google" id="ProtNLM"/>
    </source>
</evidence>
<dbReference type="InterPro" id="IPR002933">
    <property type="entry name" value="Peptidase_M20"/>
</dbReference>
<organism evidence="6 7">
    <name type="scientific">Pseudolysinimonas kribbensis</name>
    <dbReference type="NCBI Taxonomy" id="433641"/>
    <lineage>
        <taxon>Bacteria</taxon>
        <taxon>Bacillati</taxon>
        <taxon>Actinomycetota</taxon>
        <taxon>Actinomycetes</taxon>
        <taxon>Micrococcales</taxon>
        <taxon>Microbacteriaceae</taxon>
        <taxon>Pseudolysinimonas</taxon>
    </lineage>
</organism>
<dbReference type="InterPro" id="IPR047177">
    <property type="entry name" value="Pept_M20A"/>
</dbReference>
<proteinExistence type="inferred from homology"/>
<dbReference type="SUPFAM" id="SSF53187">
    <property type="entry name" value="Zn-dependent exopeptidases"/>
    <property type="match status" value="1"/>
</dbReference>
<dbReference type="Pfam" id="PF01546">
    <property type="entry name" value="Peptidase_M20"/>
    <property type="match status" value="1"/>
</dbReference>
<evidence type="ECO:0000313" key="7">
    <source>
        <dbReference type="Proteomes" id="UP001157034"/>
    </source>
</evidence>
<dbReference type="Proteomes" id="UP001157034">
    <property type="component" value="Unassembled WGS sequence"/>
</dbReference>
<keyword evidence="3" id="KW-0479">Metal-binding</keyword>
<evidence type="ECO:0000256" key="1">
    <source>
        <dbReference type="ARBA" id="ARBA00006247"/>
    </source>
</evidence>
<evidence type="ECO:0000256" key="5">
    <source>
        <dbReference type="ARBA" id="ARBA00022833"/>
    </source>
</evidence>
<name>A0ABQ6K891_9MICO</name>
<evidence type="ECO:0000256" key="2">
    <source>
        <dbReference type="ARBA" id="ARBA00022670"/>
    </source>
</evidence>
<protein>
    <recommendedName>
        <fullName evidence="8">M20/M25/M40 family metallo-hydrolase</fullName>
    </recommendedName>
</protein>
<evidence type="ECO:0000256" key="3">
    <source>
        <dbReference type="ARBA" id="ARBA00022723"/>
    </source>
</evidence>
<sequence length="134" mass="14324">MLPESASAIVNLRVAIGERLDDAVDDIRRLVGPDVEVEVLTGGDPAPISPASGPGWEALVAALASSHPGVLPAPYGMLGATDGRHFTGIGPVYRFFPFELSNAELGGLHAIDESIRVSSYLRGLRFYEELLRRL</sequence>
<comment type="caution">
    <text evidence="6">The sequence shown here is derived from an EMBL/GenBank/DDBJ whole genome shotgun (WGS) entry which is preliminary data.</text>
</comment>
<evidence type="ECO:0000313" key="6">
    <source>
        <dbReference type="EMBL" id="GMA96629.1"/>
    </source>
</evidence>
<gene>
    <name evidence="6" type="ORF">GCM10025881_34530</name>
</gene>
<dbReference type="EMBL" id="BSVB01000001">
    <property type="protein sequence ID" value="GMA96629.1"/>
    <property type="molecule type" value="Genomic_DNA"/>
</dbReference>
<dbReference type="PANTHER" id="PTHR45962">
    <property type="entry name" value="N-FATTY-ACYL-AMINO ACID SYNTHASE/HYDROLASE PM20D1"/>
    <property type="match status" value="1"/>
</dbReference>
<evidence type="ECO:0000256" key="4">
    <source>
        <dbReference type="ARBA" id="ARBA00022801"/>
    </source>
</evidence>
<accession>A0ABQ6K891</accession>
<comment type="similarity">
    <text evidence="1">Belongs to the peptidase M20A family.</text>
</comment>
<keyword evidence="7" id="KW-1185">Reference proteome</keyword>